<accession>A0A165FVU3</accession>
<dbReference type="RefSeq" id="XP_018186996.1">
    <property type="nucleotide sequence ID" value="XM_018335321.1"/>
</dbReference>
<dbReference type="InParanoid" id="A0A165FVU3"/>
<evidence type="ECO:0000313" key="2">
    <source>
        <dbReference type="Proteomes" id="UP000076632"/>
    </source>
</evidence>
<name>A0A165FVU3_XYLHT</name>
<dbReference type="AlphaFoldDB" id="A0A165FVU3"/>
<dbReference type="GeneID" id="28900458"/>
<dbReference type="Proteomes" id="UP000076632">
    <property type="component" value="Unassembled WGS sequence"/>
</dbReference>
<organism evidence="1 2">
    <name type="scientific">Xylona heveae (strain CBS 132557 / TC161)</name>
    <dbReference type="NCBI Taxonomy" id="1328760"/>
    <lineage>
        <taxon>Eukaryota</taxon>
        <taxon>Fungi</taxon>
        <taxon>Dikarya</taxon>
        <taxon>Ascomycota</taxon>
        <taxon>Pezizomycotina</taxon>
        <taxon>Xylonomycetes</taxon>
        <taxon>Xylonales</taxon>
        <taxon>Xylonaceae</taxon>
        <taxon>Xylona</taxon>
    </lineage>
</organism>
<gene>
    <name evidence="1" type="ORF">L228DRAFT_269819</name>
</gene>
<sequence>MVPPKALSSSLGVWASAGSTAVPAEQQTCQPGFGSGAAKDGVRSYFQVLEEPGSLLRSGEPLVSRLRAGCCCHHWHPATLHRPTAKSAAVCVRFWTVWQVGSASESAALRLLRANRPAKATIVSMD</sequence>
<reference evidence="1 2" key="1">
    <citation type="journal article" date="2016" name="Fungal Biol.">
        <title>The genome of Xylona heveae provides a window into fungal endophytism.</title>
        <authorList>
            <person name="Gazis R."/>
            <person name="Kuo A."/>
            <person name="Riley R."/>
            <person name="LaButti K."/>
            <person name="Lipzen A."/>
            <person name="Lin J."/>
            <person name="Amirebrahimi M."/>
            <person name="Hesse C.N."/>
            <person name="Spatafora J.W."/>
            <person name="Henrissat B."/>
            <person name="Hainaut M."/>
            <person name="Grigoriev I.V."/>
            <person name="Hibbett D.S."/>
        </authorList>
    </citation>
    <scope>NUCLEOTIDE SEQUENCE [LARGE SCALE GENOMIC DNA]</scope>
    <source>
        <strain evidence="1 2">TC161</strain>
    </source>
</reference>
<dbReference type="EMBL" id="KV407461">
    <property type="protein sequence ID" value="KZF21441.1"/>
    <property type="molecule type" value="Genomic_DNA"/>
</dbReference>
<evidence type="ECO:0000313" key="1">
    <source>
        <dbReference type="EMBL" id="KZF21441.1"/>
    </source>
</evidence>
<proteinExistence type="predicted"/>
<protein>
    <submittedName>
        <fullName evidence="1">Uncharacterized protein</fullName>
    </submittedName>
</protein>
<keyword evidence="2" id="KW-1185">Reference proteome</keyword>